<dbReference type="EMBL" id="SPQC01000013">
    <property type="protein sequence ID" value="TFU22830.1"/>
    <property type="molecule type" value="Genomic_DNA"/>
</dbReference>
<sequence length="204" mass="22990">MSEQTTQEPENHDQQPARTVVVAEDEALIRLDIVEILKDQGFNVIAETDNGKKAVELAEEHRPDLVLMDVNMPIMDGIEAAGQISEQQLAPVVLLTAFSQKELVDRATEAGAMAYVVKPFTPNDLIPAIEVAISRYEQIRALQDEVTSIKEQFETRKLVDRAKSLLMTKMGLSEPEAFRWIQKTSMDRRLSMREVAETIVKQVQ</sequence>
<protein>
    <submittedName>
        <fullName evidence="4">Response regulator</fullName>
    </submittedName>
</protein>
<feature type="modified residue" description="4-aspartylphosphate" evidence="1">
    <location>
        <position position="69"/>
    </location>
</feature>
<dbReference type="InterPro" id="IPR005561">
    <property type="entry name" value="ANTAR"/>
</dbReference>
<name>A0A4Y9F5A2_9MICC</name>
<dbReference type="Gene3D" id="1.10.10.10">
    <property type="entry name" value="Winged helix-like DNA-binding domain superfamily/Winged helix DNA-binding domain"/>
    <property type="match status" value="1"/>
</dbReference>
<feature type="domain" description="ANTAR" evidence="3">
    <location>
        <begin position="139"/>
        <end position="200"/>
    </location>
</feature>
<organism evidence="4 5">
    <name type="scientific">Rothia nasimurium</name>
    <dbReference type="NCBI Taxonomy" id="85336"/>
    <lineage>
        <taxon>Bacteria</taxon>
        <taxon>Bacillati</taxon>
        <taxon>Actinomycetota</taxon>
        <taxon>Actinomycetes</taxon>
        <taxon>Micrococcales</taxon>
        <taxon>Micrococcaceae</taxon>
        <taxon>Rothia</taxon>
    </lineage>
</organism>
<evidence type="ECO:0000313" key="5">
    <source>
        <dbReference type="Proteomes" id="UP000297951"/>
    </source>
</evidence>
<dbReference type="OrthoDB" id="9808843at2"/>
<dbReference type="InterPro" id="IPR011006">
    <property type="entry name" value="CheY-like_superfamily"/>
</dbReference>
<dbReference type="FunFam" id="1.10.10.10:FF:000157">
    <property type="entry name" value="Response regulator receiver"/>
    <property type="match status" value="1"/>
</dbReference>
<dbReference type="Proteomes" id="UP000297951">
    <property type="component" value="Unassembled WGS sequence"/>
</dbReference>
<dbReference type="InterPro" id="IPR052048">
    <property type="entry name" value="ST_Response_Regulator"/>
</dbReference>
<accession>A0A4Y9F5A2</accession>
<dbReference type="GO" id="GO:0003723">
    <property type="term" value="F:RNA binding"/>
    <property type="evidence" value="ECO:0007669"/>
    <property type="project" value="InterPro"/>
</dbReference>
<dbReference type="Pfam" id="PF00072">
    <property type="entry name" value="Response_reg"/>
    <property type="match status" value="1"/>
</dbReference>
<dbReference type="PANTHER" id="PTHR43228">
    <property type="entry name" value="TWO-COMPONENT RESPONSE REGULATOR"/>
    <property type="match status" value="1"/>
</dbReference>
<feature type="domain" description="Response regulatory" evidence="2">
    <location>
        <begin position="19"/>
        <end position="133"/>
    </location>
</feature>
<reference evidence="4 5" key="1">
    <citation type="submission" date="2019-03" db="EMBL/GenBank/DDBJ databases">
        <title>Diversity of the mouse oral microbiome.</title>
        <authorList>
            <person name="Joseph S."/>
            <person name="Aduse-Opoku J."/>
            <person name="Curtis M."/>
            <person name="Wade W."/>
            <person name="Hashim A."/>
        </authorList>
    </citation>
    <scope>NUCLEOTIDE SEQUENCE [LARGE SCALE GENOMIC DNA]</scope>
    <source>
        <strain evidence="5">irhom_31</strain>
    </source>
</reference>
<dbReference type="PIRSF" id="PIRSF036382">
    <property type="entry name" value="RR_antiterm"/>
    <property type="match status" value="1"/>
</dbReference>
<dbReference type="STRING" id="85336.A7979_06165"/>
<keyword evidence="1" id="KW-0597">Phosphoprotein</keyword>
<gene>
    <name evidence="4" type="ORF">E4U03_04975</name>
</gene>
<dbReference type="SMART" id="SM01012">
    <property type="entry name" value="ANTAR"/>
    <property type="match status" value="1"/>
</dbReference>
<proteinExistence type="predicted"/>
<dbReference type="Pfam" id="PF03861">
    <property type="entry name" value="ANTAR"/>
    <property type="match status" value="1"/>
</dbReference>
<dbReference type="InterPro" id="IPR008327">
    <property type="entry name" value="Sig_transdc_resp-reg_antiterm"/>
</dbReference>
<dbReference type="PROSITE" id="PS50110">
    <property type="entry name" value="RESPONSE_REGULATORY"/>
    <property type="match status" value="1"/>
</dbReference>
<dbReference type="PROSITE" id="PS50921">
    <property type="entry name" value="ANTAR"/>
    <property type="match status" value="1"/>
</dbReference>
<dbReference type="SUPFAM" id="SSF52172">
    <property type="entry name" value="CheY-like"/>
    <property type="match status" value="1"/>
</dbReference>
<comment type="caution">
    <text evidence="4">The sequence shown here is derived from an EMBL/GenBank/DDBJ whole genome shotgun (WGS) entry which is preliminary data.</text>
</comment>
<dbReference type="RefSeq" id="WP_135012073.1">
    <property type="nucleotide sequence ID" value="NZ_CAKMRZ010000009.1"/>
</dbReference>
<evidence type="ECO:0000259" key="3">
    <source>
        <dbReference type="PROSITE" id="PS50921"/>
    </source>
</evidence>
<dbReference type="SMART" id="SM00448">
    <property type="entry name" value="REC"/>
    <property type="match status" value="1"/>
</dbReference>
<dbReference type="PANTHER" id="PTHR43228:SF6">
    <property type="entry name" value="RESPONSE REGULATOR RECEIVER"/>
    <property type="match status" value="1"/>
</dbReference>
<dbReference type="InterPro" id="IPR036388">
    <property type="entry name" value="WH-like_DNA-bd_sf"/>
</dbReference>
<dbReference type="GO" id="GO:0000160">
    <property type="term" value="P:phosphorelay signal transduction system"/>
    <property type="evidence" value="ECO:0007669"/>
    <property type="project" value="InterPro"/>
</dbReference>
<evidence type="ECO:0000259" key="2">
    <source>
        <dbReference type="PROSITE" id="PS50110"/>
    </source>
</evidence>
<dbReference type="Gene3D" id="3.40.50.2300">
    <property type="match status" value="1"/>
</dbReference>
<dbReference type="AlphaFoldDB" id="A0A4Y9F5A2"/>
<evidence type="ECO:0000256" key="1">
    <source>
        <dbReference type="PROSITE-ProRule" id="PRU00169"/>
    </source>
</evidence>
<dbReference type="InterPro" id="IPR001789">
    <property type="entry name" value="Sig_transdc_resp-reg_receiver"/>
</dbReference>
<evidence type="ECO:0000313" key="4">
    <source>
        <dbReference type="EMBL" id="TFU22830.1"/>
    </source>
</evidence>